<protein>
    <submittedName>
        <fullName evidence="2">Uncharacterized protein</fullName>
    </submittedName>
</protein>
<reference evidence="2" key="1">
    <citation type="submission" date="2019-04" db="EMBL/GenBank/DDBJ databases">
        <authorList>
            <consortium name="Science for Life Laboratories"/>
        </authorList>
    </citation>
    <scope>NUCLEOTIDE SEQUENCE</scope>
    <source>
        <strain evidence="2">MBLW1</strain>
    </source>
</reference>
<keyword evidence="1" id="KW-1133">Transmembrane helix</keyword>
<keyword evidence="1" id="KW-0472">Membrane</keyword>
<sequence>MPEIVHAPGDAALTPGDDATFARRWQEAQELLRERPAGGIPSSSAAESRSRRVDRLAGILRADAGGLRVIRDLLAGSAAERTLAGECLQRWPLPLPAGVLRAVDWLATDPELPERLRIHLVAKSIQSQPELDSTAITGLLQRLLQGLSPREASQRLHELGTYLPNQPEIATILEQLETRVQLRCPQCGFTGRRSEMGEHVWRVHAFVLDGWQIIEPWTLIGQQLDCYESTGQSVWLDRALSRAQQIDPVEGILRVNRLLLQRDRSDVSALAMLRDEARQRHATICPNCLASNDFPSTEEIPLATLSHGRFAVDGWAIEWMPRRRFRIVREQSIGMPDAVDSTPRGWSNWGLIWGLAVPVMLLALLVAIGWPRWLGTPFLPTLMLAIASAGIYAFAEFRQRFTPDDSERLLRLLWQEFIPDWRTRSNLPMHWRRIGAIAQTTWQEGLTGIGVETIQATIAALPDDDFHEVRATLTRLVIREQVSGGADAVPILAESLMACLDGRAPLESGDWLLADIPSAWLAGGGKARLRLLLLEFAFSRGWGVAELRQLARESAWVRTFWSAESSDDSLAQLRWLWQQSESRPWSAIGPAMSVLELARFPILGDQALALYPDLLWYQPIRDAAIASSAEEALFVTASGVVFRHRHLASDAADPIVKRYRRESGDRYELIYGELRLETAEPATDFAALLQEWNRYLHQEFLMQSESMLRYRAPAVMGLLRRVRVTTCRECGTVFAPRVGELGEAIVAIPAIPRG</sequence>
<evidence type="ECO:0000313" key="2">
    <source>
        <dbReference type="EMBL" id="VIP04399.1"/>
    </source>
</evidence>
<accession>A0A6C2YTP1</accession>
<evidence type="ECO:0000313" key="3">
    <source>
        <dbReference type="Proteomes" id="UP000464378"/>
    </source>
</evidence>
<name>A0A6C2YTP1_9BACT</name>
<dbReference type="RefSeq" id="WP_162659487.1">
    <property type="nucleotide sequence ID" value="NZ_LR593887.1"/>
</dbReference>
<dbReference type="InParanoid" id="A0A6C2YTP1"/>
<organism evidence="2">
    <name type="scientific">Tuwongella immobilis</name>
    <dbReference type="NCBI Taxonomy" id="692036"/>
    <lineage>
        <taxon>Bacteria</taxon>
        <taxon>Pseudomonadati</taxon>
        <taxon>Planctomycetota</taxon>
        <taxon>Planctomycetia</taxon>
        <taxon>Gemmatales</taxon>
        <taxon>Gemmataceae</taxon>
        <taxon>Tuwongella</taxon>
    </lineage>
</organism>
<dbReference type="Proteomes" id="UP000464378">
    <property type="component" value="Chromosome"/>
</dbReference>
<keyword evidence="3" id="KW-1185">Reference proteome</keyword>
<keyword evidence="1" id="KW-0812">Transmembrane</keyword>
<feature type="transmembrane region" description="Helical" evidence="1">
    <location>
        <begin position="351"/>
        <end position="371"/>
    </location>
</feature>
<dbReference type="EMBL" id="LR586016">
    <property type="protein sequence ID" value="VIP04399.1"/>
    <property type="molecule type" value="Genomic_DNA"/>
</dbReference>
<proteinExistence type="predicted"/>
<dbReference type="AlphaFoldDB" id="A0A6C2YTP1"/>
<dbReference type="KEGG" id="tim:GMBLW1_47940"/>
<dbReference type="EMBL" id="LR593887">
    <property type="protein sequence ID" value="VTS06160.1"/>
    <property type="molecule type" value="Genomic_DNA"/>
</dbReference>
<evidence type="ECO:0000256" key="1">
    <source>
        <dbReference type="SAM" id="Phobius"/>
    </source>
</evidence>
<feature type="transmembrane region" description="Helical" evidence="1">
    <location>
        <begin position="377"/>
        <end position="395"/>
    </location>
</feature>
<gene>
    <name evidence="2" type="ORF">GMBLW1_47940</name>
</gene>